<dbReference type="EMBL" id="CM009308">
    <property type="protein sequence ID" value="KAI9377520.1"/>
    <property type="molecule type" value="Genomic_DNA"/>
</dbReference>
<dbReference type="Proteomes" id="UP000006729">
    <property type="component" value="Chromosome 19"/>
</dbReference>
<accession>A0ACC0RL66</accession>
<organism evidence="1 2">
    <name type="scientific">Populus trichocarpa</name>
    <name type="common">Western balsam poplar</name>
    <name type="synonym">Populus balsamifera subsp. trichocarpa</name>
    <dbReference type="NCBI Taxonomy" id="3694"/>
    <lineage>
        <taxon>Eukaryota</taxon>
        <taxon>Viridiplantae</taxon>
        <taxon>Streptophyta</taxon>
        <taxon>Embryophyta</taxon>
        <taxon>Tracheophyta</taxon>
        <taxon>Spermatophyta</taxon>
        <taxon>Magnoliopsida</taxon>
        <taxon>eudicotyledons</taxon>
        <taxon>Gunneridae</taxon>
        <taxon>Pentapetalae</taxon>
        <taxon>rosids</taxon>
        <taxon>fabids</taxon>
        <taxon>Malpighiales</taxon>
        <taxon>Salicaceae</taxon>
        <taxon>Saliceae</taxon>
        <taxon>Populus</taxon>
    </lineage>
</organism>
<gene>
    <name evidence="1" type="ORF">POPTR_019G071125v4</name>
</gene>
<name>A0ACC0RL66_POPTR</name>
<sequence length="72" mass="8545">MPRRRWQICSFLFFLRMEQAKERVAFKEKEGQRRKLQLGHKDKSSTKNGHLLTLLSRKKIPSFSLSLTSLLL</sequence>
<evidence type="ECO:0000313" key="1">
    <source>
        <dbReference type="EMBL" id="KAI9377520.1"/>
    </source>
</evidence>
<evidence type="ECO:0000313" key="2">
    <source>
        <dbReference type="Proteomes" id="UP000006729"/>
    </source>
</evidence>
<reference evidence="1 2" key="1">
    <citation type="journal article" date="2006" name="Science">
        <title>The genome of black cottonwood, Populus trichocarpa (Torr. &amp; Gray).</title>
        <authorList>
            <person name="Tuskan G.A."/>
            <person name="Difazio S."/>
            <person name="Jansson S."/>
            <person name="Bohlmann J."/>
            <person name="Grigoriev I."/>
            <person name="Hellsten U."/>
            <person name="Putnam N."/>
            <person name="Ralph S."/>
            <person name="Rombauts S."/>
            <person name="Salamov A."/>
            <person name="Schein J."/>
            <person name="Sterck L."/>
            <person name="Aerts A."/>
            <person name="Bhalerao R.R."/>
            <person name="Bhalerao R.P."/>
            <person name="Blaudez D."/>
            <person name="Boerjan W."/>
            <person name="Brun A."/>
            <person name="Brunner A."/>
            <person name="Busov V."/>
            <person name="Campbell M."/>
            <person name="Carlson J."/>
            <person name="Chalot M."/>
            <person name="Chapman J."/>
            <person name="Chen G.L."/>
            <person name="Cooper D."/>
            <person name="Coutinho P.M."/>
            <person name="Couturier J."/>
            <person name="Covert S."/>
            <person name="Cronk Q."/>
            <person name="Cunningham R."/>
            <person name="Davis J."/>
            <person name="Degroeve S."/>
            <person name="Dejardin A."/>
            <person name="Depamphilis C."/>
            <person name="Detter J."/>
            <person name="Dirks B."/>
            <person name="Dubchak I."/>
            <person name="Duplessis S."/>
            <person name="Ehlting J."/>
            <person name="Ellis B."/>
            <person name="Gendler K."/>
            <person name="Goodstein D."/>
            <person name="Gribskov M."/>
            <person name="Grimwood J."/>
            <person name="Groover A."/>
            <person name="Gunter L."/>
            <person name="Hamberger B."/>
            <person name="Heinze B."/>
            <person name="Helariutta Y."/>
            <person name="Henrissat B."/>
            <person name="Holligan D."/>
            <person name="Holt R."/>
            <person name="Huang W."/>
            <person name="Islam-Faridi N."/>
            <person name="Jones S."/>
            <person name="Jones-Rhoades M."/>
            <person name="Jorgensen R."/>
            <person name="Joshi C."/>
            <person name="Kangasjarvi J."/>
            <person name="Karlsson J."/>
            <person name="Kelleher C."/>
            <person name="Kirkpatrick R."/>
            <person name="Kirst M."/>
            <person name="Kohler A."/>
            <person name="Kalluri U."/>
            <person name="Larimer F."/>
            <person name="Leebens-Mack J."/>
            <person name="Leple J.C."/>
            <person name="Locascio P."/>
            <person name="Lou Y."/>
            <person name="Lucas S."/>
            <person name="Martin F."/>
            <person name="Montanini B."/>
            <person name="Napoli C."/>
            <person name="Nelson D.R."/>
            <person name="Nelson C."/>
            <person name="Nieminen K."/>
            <person name="Nilsson O."/>
            <person name="Pereda V."/>
            <person name="Peter G."/>
            <person name="Philippe R."/>
            <person name="Pilate G."/>
            <person name="Poliakov A."/>
            <person name="Razumovskaya J."/>
            <person name="Richardson P."/>
            <person name="Rinaldi C."/>
            <person name="Ritland K."/>
            <person name="Rouze P."/>
            <person name="Ryaboy D."/>
            <person name="Schmutz J."/>
            <person name="Schrader J."/>
            <person name="Segerman B."/>
            <person name="Shin H."/>
            <person name="Siddiqui A."/>
            <person name="Sterky F."/>
            <person name="Terry A."/>
            <person name="Tsai C.J."/>
            <person name="Uberbacher E."/>
            <person name="Unneberg P."/>
            <person name="Vahala J."/>
            <person name="Wall K."/>
            <person name="Wessler S."/>
            <person name="Yang G."/>
            <person name="Yin T."/>
            <person name="Douglas C."/>
            <person name="Marra M."/>
            <person name="Sandberg G."/>
            <person name="Van de Peer Y."/>
            <person name="Rokhsar D."/>
        </authorList>
    </citation>
    <scope>NUCLEOTIDE SEQUENCE [LARGE SCALE GENOMIC DNA]</scope>
    <source>
        <strain evidence="2">cv. Nisqually</strain>
    </source>
</reference>
<proteinExistence type="predicted"/>
<protein>
    <submittedName>
        <fullName evidence="1">Uncharacterized protein</fullName>
    </submittedName>
</protein>
<keyword evidence="2" id="KW-1185">Reference proteome</keyword>
<comment type="caution">
    <text evidence="1">The sequence shown here is derived from an EMBL/GenBank/DDBJ whole genome shotgun (WGS) entry which is preliminary data.</text>
</comment>